<keyword evidence="2" id="KW-1185">Reference proteome</keyword>
<gene>
    <name evidence="1" type="ORF">ACFP1L_10020</name>
</gene>
<name>A0ABW1SKE4_9LACO</name>
<reference evidence="2" key="1">
    <citation type="journal article" date="2019" name="Int. J. Syst. Evol. Microbiol.">
        <title>The Global Catalogue of Microorganisms (GCM) 10K type strain sequencing project: providing services to taxonomists for standard genome sequencing and annotation.</title>
        <authorList>
            <consortium name="The Broad Institute Genomics Platform"/>
            <consortium name="The Broad Institute Genome Sequencing Center for Infectious Disease"/>
            <person name="Wu L."/>
            <person name="Ma J."/>
        </authorList>
    </citation>
    <scope>NUCLEOTIDE SEQUENCE [LARGE SCALE GENOMIC DNA]</scope>
    <source>
        <strain evidence="2">CCM 8930</strain>
    </source>
</reference>
<evidence type="ECO:0000313" key="2">
    <source>
        <dbReference type="Proteomes" id="UP001596171"/>
    </source>
</evidence>
<dbReference type="RefSeq" id="WP_137616490.1">
    <property type="nucleotide sequence ID" value="NZ_BJDI01000009.1"/>
</dbReference>
<accession>A0ABW1SKE4</accession>
<proteinExistence type="predicted"/>
<evidence type="ECO:0000313" key="1">
    <source>
        <dbReference type="EMBL" id="MFC6202205.1"/>
    </source>
</evidence>
<organism evidence="1 2">
    <name type="scientific">Lactiplantibacillus nangangensis</name>
    <dbReference type="NCBI Taxonomy" id="2559917"/>
    <lineage>
        <taxon>Bacteria</taxon>
        <taxon>Bacillati</taxon>
        <taxon>Bacillota</taxon>
        <taxon>Bacilli</taxon>
        <taxon>Lactobacillales</taxon>
        <taxon>Lactobacillaceae</taxon>
        <taxon>Lactiplantibacillus</taxon>
    </lineage>
</organism>
<dbReference type="EMBL" id="JBHSSE010000019">
    <property type="protein sequence ID" value="MFC6202205.1"/>
    <property type="molecule type" value="Genomic_DNA"/>
</dbReference>
<sequence length="202" mass="23730">MDFGVDAESDSHKRQIRIVIKKDKIFRWVMEAIMEALIRVKRKKLTIGYQQLAKIIWQVPVSDFWVNHIGTDESLRNENWLTLWIDYSDFLPEWNMVPLEWLAAPLNIAPDRSEKNILVIYSENVHEVTATQKGFNNLVYYLAKELDGVIKERNADTWVAPETFKQKHKAIMQMPLRVAIKKSITETQTLRLIDEDDDLFSL</sequence>
<protein>
    <submittedName>
        <fullName evidence="1">Uncharacterized protein</fullName>
    </submittedName>
</protein>
<comment type="caution">
    <text evidence="1">The sequence shown here is derived from an EMBL/GenBank/DDBJ whole genome shotgun (WGS) entry which is preliminary data.</text>
</comment>
<dbReference type="Proteomes" id="UP001596171">
    <property type="component" value="Unassembled WGS sequence"/>
</dbReference>